<gene>
    <name evidence="1" type="ORF">KPL71_001508</name>
</gene>
<evidence type="ECO:0000313" key="1">
    <source>
        <dbReference type="EMBL" id="KAH9802731.1"/>
    </source>
</evidence>
<sequence length="462" mass="52678">MEQNLFEPETGYATEEDASLKQKWSPTSAPTNVPEKDGSFFECNICLDSAQDPVVTLCGHLYCWPCIYKWLHVQTSSLDADEQQQNCPVCKANISVASLVPLYGRGGISSASDSKKPNLGEVVPSRPHPSALNTSVTSSSTSTRHQTQQLHSDFFQSQAPAFHNPQYFPHHYGSHAALASSSLGGMATISFFNPLMGMLGGMTLERIFGGSTTSLFTYPSQSLLEFDLKFKDKKGTENVVADHLSRLYFDTITELLTLNESFPDEQLMSVEVLPWYADIVNYLVTCELPEHWSTIFRDAYTFCSSCDRTTFKTPIGMSPYMLVYGKACHLLMELEHRAYWAIKKFKFDMQQASSERKLQLAELEGIRNDAYENAKIYKQRMKVFYDKQIMRKSFTLSQKVLLFNSRLHLFPELVFYVEDLESQLTDIERSVYNIQLELEFVTPVKWRIMVLRDNQVGYFSFP</sequence>
<comment type="caution">
    <text evidence="1">The sequence shown here is derived from an EMBL/GenBank/DDBJ whole genome shotgun (WGS) entry which is preliminary data.</text>
</comment>
<keyword evidence="2" id="KW-1185">Reference proteome</keyword>
<dbReference type="Proteomes" id="UP000829398">
    <property type="component" value="Chromosome 1"/>
</dbReference>
<reference evidence="2" key="1">
    <citation type="journal article" date="2023" name="Hortic. Res.">
        <title>A chromosome-level phased genome enabling allele-level studies in sweet orange: a case study on citrus Huanglongbing tolerance.</title>
        <authorList>
            <person name="Wu B."/>
            <person name="Yu Q."/>
            <person name="Deng Z."/>
            <person name="Duan Y."/>
            <person name="Luo F."/>
            <person name="Gmitter F. Jr."/>
        </authorList>
    </citation>
    <scope>NUCLEOTIDE SEQUENCE [LARGE SCALE GENOMIC DNA]</scope>
    <source>
        <strain evidence="2">cv. Valencia</strain>
    </source>
</reference>
<dbReference type="EMBL" id="CM039170">
    <property type="protein sequence ID" value="KAH9802731.1"/>
    <property type="molecule type" value="Genomic_DNA"/>
</dbReference>
<organism evidence="1 2">
    <name type="scientific">Citrus sinensis</name>
    <name type="common">Sweet orange</name>
    <name type="synonym">Citrus aurantium var. sinensis</name>
    <dbReference type="NCBI Taxonomy" id="2711"/>
    <lineage>
        <taxon>Eukaryota</taxon>
        <taxon>Viridiplantae</taxon>
        <taxon>Streptophyta</taxon>
        <taxon>Embryophyta</taxon>
        <taxon>Tracheophyta</taxon>
        <taxon>Spermatophyta</taxon>
        <taxon>Magnoliopsida</taxon>
        <taxon>eudicotyledons</taxon>
        <taxon>Gunneridae</taxon>
        <taxon>Pentapetalae</taxon>
        <taxon>rosids</taxon>
        <taxon>malvids</taxon>
        <taxon>Sapindales</taxon>
        <taxon>Rutaceae</taxon>
        <taxon>Aurantioideae</taxon>
        <taxon>Citrus</taxon>
    </lineage>
</organism>
<evidence type="ECO:0000313" key="2">
    <source>
        <dbReference type="Proteomes" id="UP000829398"/>
    </source>
</evidence>
<accession>A0ACB8NYB1</accession>
<name>A0ACB8NYB1_CITSI</name>
<protein>
    <submittedName>
        <fullName evidence="1">E3 ubiquitin-protein ligase RMA3</fullName>
    </submittedName>
</protein>
<proteinExistence type="predicted"/>